<accession>A0A3B0W7Y6</accession>
<name>A0A3B0W7Y6_9ZZZZ</name>
<evidence type="ECO:0000313" key="2">
    <source>
        <dbReference type="EMBL" id="VAW48540.1"/>
    </source>
</evidence>
<dbReference type="PANTHER" id="PTHR33498:SF1">
    <property type="entry name" value="TRANSPOSASE FOR INSERTION SEQUENCE ELEMENT IS1557"/>
    <property type="match status" value="1"/>
</dbReference>
<dbReference type="InterPro" id="IPR047951">
    <property type="entry name" value="Transpos_ISL3"/>
</dbReference>
<sequence>YHVYQGVKQAVEYGLKNRSMKNISAIGVDEIHYGKGHQYLTMVYQIDKGSKRLLCVERDRKAKSLLKCFRTIGKGNLKSIKFVCTDMWRAYLKVIKKKLPDALNILDRFHIVKKLNEAINKVRIIETAKLKKDGFEPVLSKTKYCFLKREENLTEKQDIRLKDLLKMDLQSVKAYLYKQSFESFWQYKSPYWAGVFLEKWCNSVMHTKLAPMKTFVKTLRNHQPLLMNWFKAKKIYSSGVVEGLNRKVNLVTRKSYGFRSYDILKIALFHTMGNLPEPKTTHSLIFKEANKLK</sequence>
<evidence type="ECO:0000259" key="1">
    <source>
        <dbReference type="Pfam" id="PF01610"/>
    </source>
</evidence>
<dbReference type="PANTHER" id="PTHR33498">
    <property type="entry name" value="TRANSPOSASE FOR INSERTION SEQUENCE ELEMENT IS1557"/>
    <property type="match status" value="1"/>
</dbReference>
<protein>
    <submittedName>
        <fullName evidence="2">Mobile element protein</fullName>
    </submittedName>
</protein>
<reference evidence="2" key="1">
    <citation type="submission" date="2018-06" db="EMBL/GenBank/DDBJ databases">
        <authorList>
            <person name="Zhirakovskaya E."/>
        </authorList>
    </citation>
    <scope>NUCLEOTIDE SEQUENCE</scope>
</reference>
<feature type="domain" description="Transposase IS204/IS1001/IS1096/IS1165 DDE" evidence="1">
    <location>
        <begin position="26"/>
        <end position="266"/>
    </location>
</feature>
<proteinExistence type="predicted"/>
<dbReference type="InterPro" id="IPR002560">
    <property type="entry name" value="Transposase_DDE"/>
</dbReference>
<gene>
    <name evidence="2" type="ORF">MNBD_GAMMA03-2164</name>
</gene>
<dbReference type="EMBL" id="UOFC01000213">
    <property type="protein sequence ID" value="VAW48540.1"/>
    <property type="molecule type" value="Genomic_DNA"/>
</dbReference>
<dbReference type="NCBIfam" id="NF033550">
    <property type="entry name" value="transpos_ISL3"/>
    <property type="match status" value="1"/>
</dbReference>
<dbReference type="Pfam" id="PF01610">
    <property type="entry name" value="DDE_Tnp_ISL3"/>
    <property type="match status" value="1"/>
</dbReference>
<dbReference type="AlphaFoldDB" id="A0A3B0W7Y6"/>
<organism evidence="2">
    <name type="scientific">hydrothermal vent metagenome</name>
    <dbReference type="NCBI Taxonomy" id="652676"/>
    <lineage>
        <taxon>unclassified sequences</taxon>
        <taxon>metagenomes</taxon>
        <taxon>ecological metagenomes</taxon>
    </lineage>
</organism>
<feature type="non-terminal residue" evidence="2">
    <location>
        <position position="1"/>
    </location>
</feature>